<evidence type="ECO:0000256" key="10">
    <source>
        <dbReference type="RuleBase" id="RU000594"/>
    </source>
</evidence>
<evidence type="ECO:0000256" key="1">
    <source>
        <dbReference type="ARBA" id="ARBA00006139"/>
    </source>
</evidence>
<evidence type="ECO:0000256" key="9">
    <source>
        <dbReference type="HAMAP-Rule" id="MF_00161"/>
    </source>
</evidence>
<evidence type="ECO:0000256" key="3">
    <source>
        <dbReference type="ARBA" id="ARBA00022670"/>
    </source>
</evidence>
<evidence type="ECO:0000256" key="6">
    <source>
        <dbReference type="ARBA" id="ARBA00022801"/>
    </source>
</evidence>
<dbReference type="PANTHER" id="PTHR33695">
    <property type="entry name" value="LIPOPROTEIN SIGNAL PEPTIDASE"/>
    <property type="match status" value="1"/>
</dbReference>
<evidence type="ECO:0000256" key="8">
    <source>
        <dbReference type="ARBA" id="ARBA00023136"/>
    </source>
</evidence>
<evidence type="ECO:0000256" key="5">
    <source>
        <dbReference type="ARBA" id="ARBA00022750"/>
    </source>
</evidence>
<evidence type="ECO:0000256" key="2">
    <source>
        <dbReference type="ARBA" id="ARBA00022475"/>
    </source>
</evidence>
<feature type="transmembrane region" description="Helical" evidence="9">
    <location>
        <begin position="46"/>
        <end position="67"/>
    </location>
</feature>
<keyword evidence="4 9" id="KW-0812">Transmembrane</keyword>
<keyword evidence="2 9" id="KW-1003">Cell membrane</keyword>
<name>A0A9X3YID9_9GAMM</name>
<keyword evidence="3 9" id="KW-0645">Protease</keyword>
<evidence type="ECO:0000313" key="12">
    <source>
        <dbReference type="EMBL" id="MDC8011626.1"/>
    </source>
</evidence>
<dbReference type="Pfam" id="PF01252">
    <property type="entry name" value="Peptidase_A8"/>
    <property type="match status" value="1"/>
</dbReference>
<evidence type="ECO:0000256" key="4">
    <source>
        <dbReference type="ARBA" id="ARBA00022692"/>
    </source>
</evidence>
<dbReference type="PROSITE" id="PS00855">
    <property type="entry name" value="SPASE_II"/>
    <property type="match status" value="1"/>
</dbReference>
<dbReference type="PANTHER" id="PTHR33695:SF1">
    <property type="entry name" value="LIPOPROTEIN SIGNAL PEPTIDASE"/>
    <property type="match status" value="1"/>
</dbReference>
<accession>A0A9X3YID9</accession>
<dbReference type="NCBIfam" id="TIGR00077">
    <property type="entry name" value="lspA"/>
    <property type="match status" value="1"/>
</dbReference>
<feature type="active site" evidence="9">
    <location>
        <position position="128"/>
    </location>
</feature>
<protein>
    <recommendedName>
        <fullName evidence="9">Lipoprotein signal peptidase</fullName>
        <ecNumber evidence="9">3.4.23.36</ecNumber>
    </recommendedName>
    <alternativeName>
        <fullName evidence="9">Prolipoprotein signal peptidase</fullName>
    </alternativeName>
    <alternativeName>
        <fullName evidence="9">Signal peptidase II</fullName>
        <shortName evidence="9">SPase II</shortName>
    </alternativeName>
</protein>
<dbReference type="Proteomes" id="UP001139971">
    <property type="component" value="Unassembled WGS sequence"/>
</dbReference>
<evidence type="ECO:0000256" key="7">
    <source>
        <dbReference type="ARBA" id="ARBA00022989"/>
    </source>
</evidence>
<comment type="caution">
    <text evidence="12">The sequence shown here is derived from an EMBL/GenBank/DDBJ whole genome shotgun (WGS) entry which is preliminary data.</text>
</comment>
<proteinExistence type="inferred from homology"/>
<evidence type="ECO:0000256" key="11">
    <source>
        <dbReference type="RuleBase" id="RU004181"/>
    </source>
</evidence>
<organism evidence="12 13">
    <name type="scientific">Tahibacter soli</name>
    <dbReference type="NCBI Taxonomy" id="2983605"/>
    <lineage>
        <taxon>Bacteria</taxon>
        <taxon>Pseudomonadati</taxon>
        <taxon>Pseudomonadota</taxon>
        <taxon>Gammaproteobacteria</taxon>
        <taxon>Lysobacterales</taxon>
        <taxon>Rhodanobacteraceae</taxon>
        <taxon>Tahibacter</taxon>
    </lineage>
</organism>
<feature type="active site" evidence="9">
    <location>
        <position position="147"/>
    </location>
</feature>
<comment type="pathway">
    <text evidence="9">Protein modification; lipoprotein biosynthesis (signal peptide cleavage).</text>
</comment>
<comment type="subcellular location">
    <subcellularLocation>
        <location evidence="9">Cell membrane</location>
        <topology evidence="9">Multi-pass membrane protein</topology>
    </subcellularLocation>
</comment>
<comment type="similarity">
    <text evidence="1 9 11">Belongs to the peptidase A8 family.</text>
</comment>
<keyword evidence="5 9" id="KW-0064">Aspartyl protease</keyword>
<comment type="function">
    <text evidence="9 10">This protein specifically catalyzes the removal of signal peptides from prolipoproteins.</text>
</comment>
<dbReference type="GO" id="GO:0005886">
    <property type="term" value="C:plasma membrane"/>
    <property type="evidence" value="ECO:0007669"/>
    <property type="project" value="UniProtKB-SubCell"/>
</dbReference>
<dbReference type="EMBL" id="JAOVZO020000003">
    <property type="protein sequence ID" value="MDC8011626.1"/>
    <property type="molecule type" value="Genomic_DNA"/>
</dbReference>
<dbReference type="EC" id="3.4.23.36" evidence="9"/>
<keyword evidence="6 9" id="KW-0378">Hydrolase</keyword>
<feature type="transmembrane region" description="Helical" evidence="9">
    <location>
        <begin position="74"/>
        <end position="92"/>
    </location>
</feature>
<sequence length="172" mass="18416">MNAVAAHRPHPNALVWLVLSAAIIALDQWTKHIALAHLVEGMPQPVIPGFLNWTLAFNTGAAFSFLADAGGWQRWGFGVLAITVSAVLAVWLSRTPRGDWPTAAPLALVIGGALGNLVDRVRYGHVVDFIQTYYWPGQEFPAFNIADSAISVGAVMMILVSLFGGKDGQGAR</sequence>
<dbReference type="PRINTS" id="PR00781">
    <property type="entry name" value="LIPOSIGPTASE"/>
</dbReference>
<dbReference type="GO" id="GO:0004190">
    <property type="term" value="F:aspartic-type endopeptidase activity"/>
    <property type="evidence" value="ECO:0007669"/>
    <property type="project" value="UniProtKB-UniRule"/>
</dbReference>
<evidence type="ECO:0000313" key="13">
    <source>
        <dbReference type="Proteomes" id="UP001139971"/>
    </source>
</evidence>
<keyword evidence="8 9" id="KW-0472">Membrane</keyword>
<comment type="catalytic activity">
    <reaction evidence="9 10">
        <text>Release of signal peptides from bacterial membrane prolipoproteins. Hydrolyzes -Xaa-Yaa-Zaa-|-(S,diacylglyceryl)Cys-, in which Xaa is hydrophobic (preferably Leu), and Yaa (Ala or Ser) and Zaa (Gly or Ala) have small, neutral side chains.</text>
        <dbReference type="EC" id="3.4.23.36"/>
    </reaction>
</comment>
<dbReference type="InterPro" id="IPR001872">
    <property type="entry name" value="Peptidase_A8"/>
</dbReference>
<reference evidence="12" key="1">
    <citation type="submission" date="2023-02" db="EMBL/GenBank/DDBJ databases">
        <title>Tahibacter soli sp. nov. isolated from soil.</title>
        <authorList>
            <person name="Baek J.H."/>
            <person name="Lee J.K."/>
            <person name="Choi D.G."/>
            <person name="Jeon C.O."/>
        </authorList>
    </citation>
    <scope>NUCLEOTIDE SEQUENCE</scope>
    <source>
        <strain evidence="12">BL</strain>
    </source>
</reference>
<comment type="caution">
    <text evidence="9">Lacks conserved residue(s) required for the propagation of feature annotation.</text>
</comment>
<keyword evidence="13" id="KW-1185">Reference proteome</keyword>
<dbReference type="RefSeq" id="WP_263542842.1">
    <property type="nucleotide sequence ID" value="NZ_JAOVZO020000003.1"/>
</dbReference>
<dbReference type="HAMAP" id="MF_00161">
    <property type="entry name" value="LspA"/>
    <property type="match status" value="1"/>
</dbReference>
<feature type="transmembrane region" description="Helical" evidence="9">
    <location>
        <begin position="142"/>
        <end position="163"/>
    </location>
</feature>
<dbReference type="GO" id="GO:0006508">
    <property type="term" value="P:proteolysis"/>
    <property type="evidence" value="ECO:0007669"/>
    <property type="project" value="UniProtKB-KW"/>
</dbReference>
<gene>
    <name evidence="9 12" type="primary">lspA</name>
    <name evidence="12" type="ORF">OD750_003600</name>
</gene>
<keyword evidence="7 9" id="KW-1133">Transmembrane helix</keyword>
<dbReference type="AlphaFoldDB" id="A0A9X3YID9"/>